<accession>A0ABT9BCW7</accession>
<dbReference type="RefSeq" id="WP_305007462.1">
    <property type="nucleotide sequence ID" value="NZ_JAUQSY010000009.1"/>
</dbReference>
<proteinExistence type="predicted"/>
<dbReference type="InterPro" id="IPR016024">
    <property type="entry name" value="ARM-type_fold"/>
</dbReference>
<evidence type="ECO:0008006" key="3">
    <source>
        <dbReference type="Google" id="ProtNLM"/>
    </source>
</evidence>
<evidence type="ECO:0000313" key="1">
    <source>
        <dbReference type="EMBL" id="MDO7876110.1"/>
    </source>
</evidence>
<reference evidence="1" key="1">
    <citation type="submission" date="2023-07" db="EMBL/GenBank/DDBJ databases">
        <authorList>
            <person name="Kim M.K."/>
        </authorList>
    </citation>
    <scope>NUCLEOTIDE SEQUENCE</scope>
    <source>
        <strain evidence="1">ASUV-10-1</strain>
    </source>
</reference>
<protein>
    <recommendedName>
        <fullName evidence="3">HEAT repeat domain-containing protein</fullName>
    </recommendedName>
</protein>
<dbReference type="Proteomes" id="UP001176429">
    <property type="component" value="Unassembled WGS sequence"/>
</dbReference>
<evidence type="ECO:0000313" key="2">
    <source>
        <dbReference type="Proteomes" id="UP001176429"/>
    </source>
</evidence>
<dbReference type="SUPFAM" id="SSF48371">
    <property type="entry name" value="ARM repeat"/>
    <property type="match status" value="1"/>
</dbReference>
<comment type="caution">
    <text evidence="1">The sequence shown here is derived from an EMBL/GenBank/DDBJ whole genome shotgun (WGS) entry which is preliminary data.</text>
</comment>
<gene>
    <name evidence="1" type="ORF">Q5H93_15305</name>
</gene>
<dbReference type="InterPro" id="IPR011989">
    <property type="entry name" value="ARM-like"/>
</dbReference>
<dbReference type="EMBL" id="JAUQSY010000009">
    <property type="protein sequence ID" value="MDO7876110.1"/>
    <property type="molecule type" value="Genomic_DNA"/>
</dbReference>
<name>A0ABT9BCW7_9BACT</name>
<keyword evidence="2" id="KW-1185">Reference proteome</keyword>
<sequence>MDLAAELLREHSARQTQRLVRYANARTSHLVELVDLVTGPPGRVSQLAAEILGWCAEQQPKRLLPHLPRLLLLLGPTGHHVAVRRGIARALQFVPVPNDLQAETFDRSLELLGSASEAVAVKASLLTVLTNLARLHPDLATEVLMVLEPQLPYASPALRSRAAASIPVLQQLAQANAH</sequence>
<dbReference type="Gene3D" id="1.25.10.10">
    <property type="entry name" value="Leucine-rich Repeat Variant"/>
    <property type="match status" value="1"/>
</dbReference>
<organism evidence="1 2">
    <name type="scientific">Hymenobacter aranciens</name>
    <dbReference type="NCBI Taxonomy" id="3063996"/>
    <lineage>
        <taxon>Bacteria</taxon>
        <taxon>Pseudomonadati</taxon>
        <taxon>Bacteroidota</taxon>
        <taxon>Cytophagia</taxon>
        <taxon>Cytophagales</taxon>
        <taxon>Hymenobacteraceae</taxon>
        <taxon>Hymenobacter</taxon>
    </lineage>
</organism>